<protein>
    <submittedName>
        <fullName evidence="1">Uncharacterized protein</fullName>
    </submittedName>
</protein>
<name>A0A6G8JK13_9PAST</name>
<organism evidence="1 2">
    <name type="scientific">Mannheimia granulomatis</name>
    <dbReference type="NCBI Taxonomy" id="85402"/>
    <lineage>
        <taxon>Bacteria</taxon>
        <taxon>Pseudomonadati</taxon>
        <taxon>Pseudomonadota</taxon>
        <taxon>Gammaproteobacteria</taxon>
        <taxon>Pasteurellales</taxon>
        <taxon>Pasteurellaceae</taxon>
        <taxon>Mannheimia</taxon>
    </lineage>
</organism>
<dbReference type="AlphaFoldDB" id="A0A6G8JK13"/>
<evidence type="ECO:0000313" key="2">
    <source>
        <dbReference type="Proteomes" id="UP000501366"/>
    </source>
</evidence>
<proteinExistence type="predicted"/>
<dbReference type="Pfam" id="PF21845">
    <property type="entry name" value="DUF6904"/>
    <property type="match status" value="1"/>
</dbReference>
<dbReference type="EMBL" id="CP015030">
    <property type="protein sequence ID" value="QIM67198.1"/>
    <property type="molecule type" value="Genomic_DNA"/>
</dbReference>
<dbReference type="KEGG" id="mgra:A4G16_07370"/>
<evidence type="ECO:0000313" key="1">
    <source>
        <dbReference type="EMBL" id="QIM67198.1"/>
    </source>
</evidence>
<accession>A0A6G8JK13</accession>
<dbReference type="Proteomes" id="UP000501366">
    <property type="component" value="Chromosome"/>
</dbReference>
<sequence length="202" mass="24301">MIYLQITKNLSGFSIWGTTNDLMSLRELMGKLLEEGSFFKHQRLIDELYSIPYEIRKSYEGHRHIEKHLDFQDNEYCLYGSECILILFIVLVSMMRSSMSFNNNDKYELSIMYALEFQLEKELKKYFPRDCDEIIELLPVIASLNQDILFEKLPSRNYFFLTLKTVQEKEKFLLPVLKSFLPYYKNPKLDFSIDEYPRDFEW</sequence>
<reference evidence="1 2" key="1">
    <citation type="submission" date="2016-03" db="EMBL/GenBank/DDBJ databases">
        <authorList>
            <person name="Bojesen A.M."/>
            <person name="Planet P."/>
            <person name="Hansen M.J."/>
        </authorList>
    </citation>
    <scope>NUCLEOTIDE SEQUENCE [LARGE SCALE GENOMIC DNA]</scope>
    <source>
        <strain evidence="1 2">B 234/94</strain>
    </source>
</reference>
<gene>
    <name evidence="1" type="ORF">A4G16_07370</name>
</gene>
<dbReference type="InterPro" id="IPR054199">
    <property type="entry name" value="DUF6904"/>
</dbReference>